<name>A0A0V7ZGB0_9CYAN</name>
<dbReference type="Proteomes" id="UP000053372">
    <property type="component" value="Unassembled WGS sequence"/>
</dbReference>
<evidence type="ECO:0000313" key="1">
    <source>
        <dbReference type="EMBL" id="KST63489.1"/>
    </source>
</evidence>
<dbReference type="RefSeq" id="WP_027841275.1">
    <property type="nucleotide sequence ID" value="NZ_LMTZ01000137.1"/>
</dbReference>
<sequence length="73" mass="8607">MDTENYFYGAFWFDGNDLWYWGKQNKPQKGIENAKLYKTFDGAANRLEKIKQNLVDPEKLDIHGVQGIFDFEV</sequence>
<accession>A0A0V7ZGB0</accession>
<dbReference type="AlphaFoldDB" id="A0A0V7ZGB0"/>
<reference evidence="1 2" key="1">
    <citation type="journal article" date="2015" name="Genome Announc.">
        <title>Draft Genome of the Euendolithic (true boring) Cyanobacterium Mastigocoleus testarum strain BC008.</title>
        <authorList>
            <person name="Guida B.S."/>
            <person name="Garcia-Pichel F."/>
        </authorList>
    </citation>
    <scope>NUCLEOTIDE SEQUENCE [LARGE SCALE GENOMIC DNA]</scope>
    <source>
        <strain evidence="1 2">BC008</strain>
    </source>
</reference>
<proteinExistence type="predicted"/>
<dbReference type="EMBL" id="LMTZ01000137">
    <property type="protein sequence ID" value="KST63489.1"/>
    <property type="molecule type" value="Genomic_DNA"/>
</dbReference>
<protein>
    <submittedName>
        <fullName evidence="1">Uncharacterized protein</fullName>
    </submittedName>
</protein>
<gene>
    <name evidence="1" type="ORF">BC008_13580</name>
</gene>
<keyword evidence="2" id="KW-1185">Reference proteome</keyword>
<organism evidence="1 2">
    <name type="scientific">Mastigocoleus testarum BC008</name>
    <dbReference type="NCBI Taxonomy" id="371196"/>
    <lineage>
        <taxon>Bacteria</taxon>
        <taxon>Bacillati</taxon>
        <taxon>Cyanobacteriota</taxon>
        <taxon>Cyanophyceae</taxon>
        <taxon>Nostocales</taxon>
        <taxon>Hapalosiphonaceae</taxon>
        <taxon>Mastigocoleus</taxon>
    </lineage>
</organism>
<evidence type="ECO:0000313" key="2">
    <source>
        <dbReference type="Proteomes" id="UP000053372"/>
    </source>
</evidence>
<comment type="caution">
    <text evidence="1">The sequence shown here is derived from an EMBL/GenBank/DDBJ whole genome shotgun (WGS) entry which is preliminary data.</text>
</comment>